<dbReference type="STRING" id="1830138.SAMN05443507_1378"/>
<accession>A0A1M6XST0</accession>
<sequence>MNAVNDKQHPGFARVKAAVYDWAQETDDSVENVLAFLGRRPTLGLAMELLGVDGLAERVALMAWLKDCGLPVPRITRREQRIMDDWRDGLCLSSRALSS</sequence>
<name>A0A1M6XST0_9BACL</name>
<proteinExistence type="predicted"/>
<organism evidence="1 2">
    <name type="scientific">Alicyclobacillus tolerans</name>
    <dbReference type="NCBI Taxonomy" id="90970"/>
    <lineage>
        <taxon>Bacteria</taxon>
        <taxon>Bacillati</taxon>
        <taxon>Bacillota</taxon>
        <taxon>Bacilli</taxon>
        <taxon>Bacillales</taxon>
        <taxon>Alicyclobacillaceae</taxon>
        <taxon>Alicyclobacillus</taxon>
    </lineage>
</organism>
<dbReference type="AlphaFoldDB" id="A0A1M6XST0"/>
<dbReference type="Proteomes" id="UP000184016">
    <property type="component" value="Unassembled WGS sequence"/>
</dbReference>
<dbReference type="EMBL" id="FRAF01000037">
    <property type="protein sequence ID" value="SHL09042.1"/>
    <property type="molecule type" value="Genomic_DNA"/>
</dbReference>
<evidence type="ECO:0000313" key="2">
    <source>
        <dbReference type="Proteomes" id="UP000184016"/>
    </source>
</evidence>
<dbReference type="RefSeq" id="WP_072875323.1">
    <property type="nucleotide sequence ID" value="NZ_FRAF01000037.1"/>
</dbReference>
<gene>
    <name evidence="1" type="ORF">SAMN05443507_1378</name>
</gene>
<protein>
    <submittedName>
        <fullName evidence="1">Uncharacterized protein</fullName>
    </submittedName>
</protein>
<evidence type="ECO:0000313" key="1">
    <source>
        <dbReference type="EMBL" id="SHL09042.1"/>
    </source>
</evidence>
<reference evidence="2" key="1">
    <citation type="submission" date="2016-11" db="EMBL/GenBank/DDBJ databases">
        <authorList>
            <person name="Varghese N."/>
            <person name="Submissions S."/>
        </authorList>
    </citation>
    <scope>NUCLEOTIDE SEQUENCE [LARGE SCALE GENOMIC DNA]</scope>
    <source>
        <strain evidence="2">USBA-503</strain>
    </source>
</reference>
<keyword evidence="2" id="KW-1185">Reference proteome</keyword>